<dbReference type="Pfam" id="PF06841">
    <property type="entry name" value="Phage_T4_gp19"/>
    <property type="match status" value="1"/>
</dbReference>
<sequence length="153" mass="17168">MSDPGASGGQAGVFADPYRVYNFKLEIQGITAGHFTECSGFDIQVHAIRYRQGGVNEVVHRVPGPVTYGDIELRYGLTDSRELWDWFMTAVEGRVQRKNISILMLDSRGVAEVMRWDCINAWPARWRGAPLNALDHALAIETLTIVFETLDRA</sequence>
<dbReference type="RefSeq" id="WP_135478296.1">
    <property type="nucleotide sequence ID" value="NZ_SIJK02000017.1"/>
</dbReference>
<reference evidence="1 2" key="1">
    <citation type="submission" date="2021-03" db="EMBL/GenBank/DDBJ databases">
        <authorList>
            <person name="Grouzdev D.S."/>
        </authorList>
    </citation>
    <scope>NUCLEOTIDE SEQUENCE [LARGE SCALE GENOMIC DNA]</scope>
    <source>
        <strain evidence="1 2">M50-1</strain>
    </source>
</reference>
<dbReference type="Proteomes" id="UP001193081">
    <property type="component" value="Unassembled WGS sequence"/>
</dbReference>
<name>A0ABS4DA54_9CHLR</name>
<organism evidence="1 2">
    <name type="scientific">Candidatus Chloroploca mongolica</name>
    <dbReference type="NCBI Taxonomy" id="2528176"/>
    <lineage>
        <taxon>Bacteria</taxon>
        <taxon>Bacillati</taxon>
        <taxon>Chloroflexota</taxon>
        <taxon>Chloroflexia</taxon>
        <taxon>Chloroflexales</taxon>
        <taxon>Chloroflexineae</taxon>
        <taxon>Oscillochloridaceae</taxon>
        <taxon>Candidatus Chloroploca</taxon>
    </lineage>
</organism>
<evidence type="ECO:0000313" key="2">
    <source>
        <dbReference type="Proteomes" id="UP001193081"/>
    </source>
</evidence>
<proteinExistence type="predicted"/>
<dbReference type="EMBL" id="SIJK02000017">
    <property type="protein sequence ID" value="MBP1466295.1"/>
    <property type="molecule type" value="Genomic_DNA"/>
</dbReference>
<dbReference type="InterPro" id="IPR010667">
    <property type="entry name" value="Phage_T4_Gp19"/>
</dbReference>
<dbReference type="PANTHER" id="PTHR38009:SF1">
    <property type="entry name" value="CONSERVED HYPOTHETICAL PHAGE TAIL PROTEIN"/>
    <property type="match status" value="1"/>
</dbReference>
<protein>
    <submittedName>
        <fullName evidence="1">Phage tail protein</fullName>
    </submittedName>
</protein>
<gene>
    <name evidence="1" type="ORF">EYB53_011315</name>
</gene>
<accession>A0ABS4DA54</accession>
<evidence type="ECO:0000313" key="1">
    <source>
        <dbReference type="EMBL" id="MBP1466295.1"/>
    </source>
</evidence>
<comment type="caution">
    <text evidence="1">The sequence shown here is derived from an EMBL/GenBank/DDBJ whole genome shotgun (WGS) entry which is preliminary data.</text>
</comment>
<dbReference type="PANTHER" id="PTHR38009">
    <property type="entry name" value="CONSERVED HYPOTHETICAL PHAGE TAIL PROTEIN"/>
    <property type="match status" value="1"/>
</dbReference>
<dbReference type="NCBIfam" id="TIGR02241">
    <property type="entry name" value="conserved hypothetical phage tail region protein"/>
    <property type="match status" value="1"/>
</dbReference>
<dbReference type="InterPro" id="IPR011747">
    <property type="entry name" value="CHP02241"/>
</dbReference>
<keyword evidence="2" id="KW-1185">Reference proteome</keyword>